<dbReference type="Gene3D" id="3.90.1750.20">
    <property type="entry name" value="Putative Large Serine Recombinase, Chain B, Domain 2"/>
    <property type="match status" value="1"/>
</dbReference>
<evidence type="ECO:0000259" key="2">
    <source>
        <dbReference type="PROSITE" id="PS51736"/>
    </source>
</evidence>
<comment type="caution">
    <text evidence="4">The sequence shown here is derived from an EMBL/GenBank/DDBJ whole genome shotgun (WGS) entry which is preliminary data.</text>
</comment>
<dbReference type="InterPro" id="IPR006119">
    <property type="entry name" value="Resolv_N"/>
</dbReference>
<dbReference type="PROSITE" id="PS51736">
    <property type="entry name" value="RECOMBINASES_3"/>
    <property type="match status" value="1"/>
</dbReference>
<feature type="domain" description="Recombinase" evidence="3">
    <location>
        <begin position="170"/>
        <end position="315"/>
    </location>
</feature>
<dbReference type="InterPro" id="IPR036162">
    <property type="entry name" value="Resolvase-like_N_sf"/>
</dbReference>
<organism evidence="4 5">
    <name type="scientific">Blautia hominis</name>
    <dbReference type="NCBI Taxonomy" id="2025493"/>
    <lineage>
        <taxon>Bacteria</taxon>
        <taxon>Bacillati</taxon>
        <taxon>Bacillota</taxon>
        <taxon>Clostridia</taxon>
        <taxon>Lachnospirales</taxon>
        <taxon>Lachnospiraceae</taxon>
        <taxon>Blautia</taxon>
    </lineage>
</organism>
<dbReference type="PANTHER" id="PTHR30461">
    <property type="entry name" value="DNA-INVERTASE FROM LAMBDOID PROPHAGE"/>
    <property type="match status" value="1"/>
</dbReference>
<gene>
    <name evidence="4" type="ORF">K040078D81_43910</name>
</gene>
<dbReference type="InterPro" id="IPR025827">
    <property type="entry name" value="Zn_ribbon_recom_dom"/>
</dbReference>
<dbReference type="Pfam" id="PF13408">
    <property type="entry name" value="Zn_ribbon_recom"/>
    <property type="match status" value="1"/>
</dbReference>
<dbReference type="InterPro" id="IPR050639">
    <property type="entry name" value="SSR_resolvase"/>
</dbReference>
<name>A0ABQ0BFR6_9FIRM</name>
<dbReference type="Proteomes" id="UP001600943">
    <property type="component" value="Unassembled WGS sequence"/>
</dbReference>
<evidence type="ECO:0000313" key="5">
    <source>
        <dbReference type="Proteomes" id="UP001600943"/>
    </source>
</evidence>
<dbReference type="InterPro" id="IPR011109">
    <property type="entry name" value="DNA_bind_recombinase_dom"/>
</dbReference>
<feature type="domain" description="Resolvase/invertase-type recombinase catalytic" evidence="2">
    <location>
        <begin position="11"/>
        <end position="162"/>
    </location>
</feature>
<evidence type="ECO:0000259" key="3">
    <source>
        <dbReference type="PROSITE" id="PS51737"/>
    </source>
</evidence>
<dbReference type="Pfam" id="PF07508">
    <property type="entry name" value="Recombinase"/>
    <property type="match status" value="1"/>
</dbReference>
<dbReference type="PANTHER" id="PTHR30461:SF23">
    <property type="entry name" value="DNA RECOMBINASE-RELATED"/>
    <property type="match status" value="1"/>
</dbReference>
<dbReference type="EMBL" id="BAABYW010000001">
    <property type="protein sequence ID" value="GAA6410274.1"/>
    <property type="molecule type" value="Genomic_DNA"/>
</dbReference>
<proteinExistence type="predicted"/>
<accession>A0ABQ0BFR6</accession>
<dbReference type="Pfam" id="PF00239">
    <property type="entry name" value="Resolvase"/>
    <property type="match status" value="1"/>
</dbReference>
<dbReference type="PROSITE" id="PS51737">
    <property type="entry name" value="RECOMBINASE_DNA_BIND"/>
    <property type="match status" value="1"/>
</dbReference>
<keyword evidence="1" id="KW-0175">Coiled coil</keyword>
<sequence>MKKQIIEKIYRVVVYLRLSSDDGDCQESDSISNQRILIYDYLNEKPEFSVVKECVDDGFTGTNFSRPGFQEMMKLIEDGEADCIIVKDLSRFGRDFSGVLQYVERILPKMGVRLILVNDNYDSIFPNRDFLTLRLKSFINDIYPADTSKSVRANLYAKMIHGQCVAPFAAYGFLKSPEDKHKLIIDPVAGAVVQDIFHLKLKGHSLNEIADILNVRGILPPLVYKRVYLKQDLHTGFKLNSNSKWEATMVRRILLDERYTGVLIQGKRTTPNHKVKKVIQKSEDEWVRCENTIEPLVSTHVYKVVQHLMKHDTRKSLNGLALLSGLVECADCHQSMIRKSPNRTNFYYICSTSLYEKECQPHSFSEKKLIEIVKDSILYYISLMVELDKTLQYVKTISLPESKMYAADQQMKVLEEECARLLDIKKKLYDSYCEGLLDEEEFIAFKKKYNETLKQTEDTIKRQRTEISNMLSTLEKHQEWMRHFLIYKDANEIDRIMVATLVKRILVHSGKRISIEFWYSDEYERVVSLLHMVNNIQPGYPLTSFFDVKGGIKDAQNK</sequence>
<dbReference type="InterPro" id="IPR038109">
    <property type="entry name" value="DNA_bind_recomb_sf"/>
</dbReference>
<keyword evidence="5" id="KW-1185">Reference proteome</keyword>
<dbReference type="Gene3D" id="3.40.50.1390">
    <property type="entry name" value="Resolvase, N-terminal catalytic domain"/>
    <property type="match status" value="1"/>
</dbReference>
<dbReference type="RefSeq" id="WP_390408575.1">
    <property type="nucleotide sequence ID" value="NZ_BAABYW010000001.1"/>
</dbReference>
<dbReference type="SMART" id="SM00857">
    <property type="entry name" value="Resolvase"/>
    <property type="match status" value="1"/>
</dbReference>
<protein>
    <submittedName>
        <fullName evidence="4">Recombinase family protein</fullName>
    </submittedName>
</protein>
<reference evidence="4 5" key="1">
    <citation type="submission" date="2024-04" db="EMBL/GenBank/DDBJ databases">
        <title>Defined microbial consortia suppress multidrug-resistant proinflammatory Enterobacteriaceae via ecological control.</title>
        <authorList>
            <person name="Furuichi M."/>
            <person name="Kawaguchi T."/>
            <person name="Pust M."/>
            <person name="Yasuma K."/>
            <person name="Plichta D."/>
            <person name="Hasegawa N."/>
            <person name="Ohya T."/>
            <person name="Bhattarai S."/>
            <person name="Sasajima S."/>
            <person name="Aoto Y."/>
            <person name="Tuganbaev T."/>
            <person name="Yaginuma M."/>
            <person name="Ueda M."/>
            <person name="Okahashi N."/>
            <person name="Amafuji K."/>
            <person name="Kiridooshi Y."/>
            <person name="Sugita K."/>
            <person name="Strazar M."/>
            <person name="Skelly A."/>
            <person name="Suda W."/>
            <person name="Hattori M."/>
            <person name="Nakamoto N."/>
            <person name="Caballero S."/>
            <person name="Norman J."/>
            <person name="Olle B."/>
            <person name="Tanoue T."/>
            <person name="Arita M."/>
            <person name="Bucci V."/>
            <person name="Atarashi K."/>
            <person name="Xavier R."/>
            <person name="Honda K."/>
        </authorList>
    </citation>
    <scope>NUCLEOTIDE SEQUENCE [LARGE SCALE GENOMIC DNA]</scope>
    <source>
        <strain evidence="5">k04-0078-D8-1</strain>
    </source>
</reference>
<dbReference type="SUPFAM" id="SSF53041">
    <property type="entry name" value="Resolvase-like"/>
    <property type="match status" value="1"/>
</dbReference>
<evidence type="ECO:0000256" key="1">
    <source>
        <dbReference type="SAM" id="Coils"/>
    </source>
</evidence>
<feature type="coiled-coil region" evidence="1">
    <location>
        <begin position="446"/>
        <end position="473"/>
    </location>
</feature>
<evidence type="ECO:0000313" key="4">
    <source>
        <dbReference type="EMBL" id="GAA6410274.1"/>
    </source>
</evidence>